<comment type="caution">
    <text evidence="2">The sequence shown here is derived from an EMBL/GenBank/DDBJ whole genome shotgun (WGS) entry which is preliminary data.</text>
</comment>
<feature type="region of interest" description="Disordered" evidence="1">
    <location>
        <begin position="35"/>
        <end position="60"/>
    </location>
</feature>
<proteinExistence type="predicted"/>
<evidence type="ECO:0000256" key="1">
    <source>
        <dbReference type="SAM" id="MobiDB-lite"/>
    </source>
</evidence>
<reference evidence="2" key="1">
    <citation type="submission" date="2020-09" db="EMBL/GenBank/DDBJ databases">
        <title>Whole genome shotgun sequence of Streptomyces xanthophaeus NBRC 12829.</title>
        <authorList>
            <person name="Komaki H."/>
            <person name="Tamura T."/>
        </authorList>
    </citation>
    <scope>NUCLEOTIDE SEQUENCE</scope>
    <source>
        <strain evidence="2">NBRC 12829</strain>
    </source>
</reference>
<evidence type="ECO:0000313" key="3">
    <source>
        <dbReference type="Proteomes" id="UP000600026"/>
    </source>
</evidence>
<protein>
    <submittedName>
        <fullName evidence="2">Uncharacterized protein</fullName>
    </submittedName>
</protein>
<gene>
    <name evidence="2" type="ORF">Sxan_00560</name>
</gene>
<name>A0A919GRT3_9ACTN</name>
<dbReference type="Proteomes" id="UP000600026">
    <property type="component" value="Unassembled WGS sequence"/>
</dbReference>
<organism evidence="2 3">
    <name type="scientific">Streptomyces xanthophaeus</name>
    <dbReference type="NCBI Taxonomy" id="67385"/>
    <lineage>
        <taxon>Bacteria</taxon>
        <taxon>Bacillati</taxon>
        <taxon>Actinomycetota</taxon>
        <taxon>Actinomycetes</taxon>
        <taxon>Kitasatosporales</taxon>
        <taxon>Streptomycetaceae</taxon>
        <taxon>Streptomyces</taxon>
    </lineage>
</organism>
<feature type="compositionally biased region" description="Basic and acidic residues" evidence="1">
    <location>
        <begin position="47"/>
        <end position="56"/>
    </location>
</feature>
<sequence>MHRFVAQRGGDGVVGVGEETDPLAVHGGILPRARLPGLPDIGPAAPTDHRLPDTQKRPAGRPGRAFTYVFVHCPLAA</sequence>
<dbReference type="AlphaFoldDB" id="A0A919GRT3"/>
<evidence type="ECO:0000313" key="2">
    <source>
        <dbReference type="EMBL" id="GHI82692.1"/>
    </source>
</evidence>
<dbReference type="EMBL" id="BNEE01000002">
    <property type="protein sequence ID" value="GHI82692.1"/>
    <property type="molecule type" value="Genomic_DNA"/>
</dbReference>
<keyword evidence="3" id="KW-1185">Reference proteome</keyword>
<accession>A0A919GRT3</accession>